<dbReference type="GO" id="GO:0000976">
    <property type="term" value="F:transcription cis-regulatory region binding"/>
    <property type="evidence" value="ECO:0007669"/>
    <property type="project" value="TreeGrafter"/>
</dbReference>
<comment type="caution">
    <text evidence="7">The sequence shown here is derived from an EMBL/GenBank/DDBJ whole genome shotgun (WGS) entry which is preliminary data.</text>
</comment>
<dbReference type="AlphaFoldDB" id="A0A7X2S843"/>
<keyword evidence="4" id="KW-0804">Transcription</keyword>
<dbReference type="PRINTS" id="PR00036">
    <property type="entry name" value="HTHLACI"/>
</dbReference>
<dbReference type="EMBL" id="WMIB01000020">
    <property type="protein sequence ID" value="MTH54941.1"/>
    <property type="molecule type" value="Genomic_DNA"/>
</dbReference>
<dbReference type="RefSeq" id="WP_155113447.1">
    <property type="nucleotide sequence ID" value="NZ_WMIB01000020.1"/>
</dbReference>
<evidence type="ECO:0000256" key="4">
    <source>
        <dbReference type="ARBA" id="ARBA00023163"/>
    </source>
</evidence>
<name>A0A7X2S843_9BACI</name>
<dbReference type="PROSITE" id="PS50932">
    <property type="entry name" value="HTH_LACI_2"/>
    <property type="match status" value="1"/>
</dbReference>
<dbReference type="InterPro" id="IPR046335">
    <property type="entry name" value="LacI/GalR-like_sensor"/>
</dbReference>
<gene>
    <name evidence="7" type="ORF">GKZ89_16180</name>
</gene>
<dbReference type="InterPro" id="IPR010982">
    <property type="entry name" value="Lambda_DNA-bd_dom_sf"/>
</dbReference>
<accession>A0A7X2S843</accession>
<keyword evidence="3 7" id="KW-0238">DNA-binding</keyword>
<dbReference type="Gene3D" id="1.10.260.40">
    <property type="entry name" value="lambda repressor-like DNA-binding domains"/>
    <property type="match status" value="1"/>
</dbReference>
<dbReference type="PROSITE" id="PS00356">
    <property type="entry name" value="HTH_LACI_1"/>
    <property type="match status" value="1"/>
</dbReference>
<dbReference type="PROSITE" id="PS50943">
    <property type="entry name" value="HTH_CROC1"/>
    <property type="match status" value="1"/>
</dbReference>
<dbReference type="CDD" id="cd06267">
    <property type="entry name" value="PBP1_LacI_sugar_binding-like"/>
    <property type="match status" value="1"/>
</dbReference>
<dbReference type="PANTHER" id="PTHR30146">
    <property type="entry name" value="LACI-RELATED TRANSCRIPTIONAL REPRESSOR"/>
    <property type="match status" value="1"/>
</dbReference>
<protein>
    <recommendedName>
        <fullName evidence="1">Catabolite control protein A</fullName>
    </recommendedName>
</protein>
<dbReference type="Pfam" id="PF13377">
    <property type="entry name" value="Peripla_BP_3"/>
    <property type="match status" value="1"/>
</dbReference>
<evidence type="ECO:0000256" key="3">
    <source>
        <dbReference type="ARBA" id="ARBA00023125"/>
    </source>
</evidence>
<dbReference type="SUPFAM" id="SSF47413">
    <property type="entry name" value="lambda repressor-like DNA-binding domains"/>
    <property type="match status" value="1"/>
</dbReference>
<evidence type="ECO:0000256" key="1">
    <source>
        <dbReference type="ARBA" id="ARBA00019435"/>
    </source>
</evidence>
<reference evidence="7 8" key="1">
    <citation type="journal article" date="2017" name="Int. J. Syst. Evol. Microbiol.">
        <title>Bacillus mangrovi sp. nov., isolated from a sediment sample from a mangrove forest.</title>
        <authorList>
            <person name="Gupta V."/>
            <person name="Singh P.K."/>
            <person name="Korpole S."/>
            <person name="Tanuku N.R.S."/>
            <person name="Pinnaka A.K."/>
        </authorList>
    </citation>
    <scope>NUCLEOTIDE SEQUENCE [LARGE SCALE GENOMIC DNA]</scope>
    <source>
        <strain evidence="7 8">KCTC 33872</strain>
    </source>
</reference>
<evidence type="ECO:0000259" key="6">
    <source>
        <dbReference type="PROSITE" id="PS50943"/>
    </source>
</evidence>
<evidence type="ECO:0000259" key="5">
    <source>
        <dbReference type="PROSITE" id="PS50932"/>
    </source>
</evidence>
<evidence type="ECO:0000256" key="2">
    <source>
        <dbReference type="ARBA" id="ARBA00023015"/>
    </source>
</evidence>
<dbReference type="SMART" id="SM00354">
    <property type="entry name" value="HTH_LACI"/>
    <property type="match status" value="1"/>
</dbReference>
<organism evidence="7 8">
    <name type="scientific">Metabacillus mangrovi</name>
    <dbReference type="NCBI Taxonomy" id="1491830"/>
    <lineage>
        <taxon>Bacteria</taxon>
        <taxon>Bacillati</taxon>
        <taxon>Bacillota</taxon>
        <taxon>Bacilli</taxon>
        <taxon>Bacillales</taxon>
        <taxon>Bacillaceae</taxon>
        <taxon>Metabacillus</taxon>
    </lineage>
</organism>
<dbReference type="Proteomes" id="UP000434639">
    <property type="component" value="Unassembled WGS sequence"/>
</dbReference>
<dbReference type="InterPro" id="IPR028082">
    <property type="entry name" value="Peripla_BP_I"/>
</dbReference>
<feature type="domain" description="HTH cro/C1-type" evidence="6">
    <location>
        <begin position="10"/>
        <end position="53"/>
    </location>
</feature>
<dbReference type="InterPro" id="IPR000843">
    <property type="entry name" value="HTH_LacI"/>
</dbReference>
<dbReference type="SUPFAM" id="SSF53822">
    <property type="entry name" value="Periplasmic binding protein-like I"/>
    <property type="match status" value="1"/>
</dbReference>
<dbReference type="PANTHER" id="PTHR30146:SF109">
    <property type="entry name" value="HTH-TYPE TRANSCRIPTIONAL REGULATOR GALS"/>
    <property type="match status" value="1"/>
</dbReference>
<dbReference type="Gene3D" id="3.40.50.2300">
    <property type="match status" value="2"/>
</dbReference>
<evidence type="ECO:0000313" key="7">
    <source>
        <dbReference type="EMBL" id="MTH54941.1"/>
    </source>
</evidence>
<dbReference type="GO" id="GO:0003700">
    <property type="term" value="F:DNA-binding transcription factor activity"/>
    <property type="evidence" value="ECO:0007669"/>
    <property type="project" value="TreeGrafter"/>
</dbReference>
<keyword evidence="8" id="KW-1185">Reference proteome</keyword>
<sequence>MLNTNDKFSSMKDVAELAGVSTATVSHVINETRYVSEKTKLKVMQVMKELDYRPNSIARSLRSSKSKTIALLVPILGTDTSNFFFMSIAQGIESKFREHGYHLILSNTNESIEIENEQIKSFNTQLIDGLIMAPASPDSAHLHETLSGRYPVVFIDRKPNDLIGDCVLADNLNGSREAVGSLLERSGSKVGFISGELGLTTSDARFEGYKQALKDYHFPFRPELVKIGPATFEEGYRLARELWETGKPSSVMIANNIMTMGAISFFNERKIKIPEEIKIIGYDDYDWAKITSPPLTVVKQPAFELGVKAAEALISRIEDPSQPFQDYYLPTELVIRESTN</sequence>
<dbReference type="Pfam" id="PF00356">
    <property type="entry name" value="LacI"/>
    <property type="match status" value="1"/>
</dbReference>
<dbReference type="OrthoDB" id="9796186at2"/>
<feature type="domain" description="HTH lacI-type" evidence="5">
    <location>
        <begin position="9"/>
        <end position="63"/>
    </location>
</feature>
<keyword evidence="2" id="KW-0805">Transcription regulation</keyword>
<evidence type="ECO:0000313" key="8">
    <source>
        <dbReference type="Proteomes" id="UP000434639"/>
    </source>
</evidence>
<proteinExistence type="predicted"/>
<dbReference type="InterPro" id="IPR001387">
    <property type="entry name" value="Cro/C1-type_HTH"/>
</dbReference>
<dbReference type="CDD" id="cd01392">
    <property type="entry name" value="HTH_LacI"/>
    <property type="match status" value="1"/>
</dbReference>
<dbReference type="FunFam" id="1.10.260.40:FF:000002">
    <property type="entry name" value="HTH-type transcriptional repressor PurR"/>
    <property type="match status" value="1"/>
</dbReference>